<name>A0ABZ0VIU4_9HYPH</name>
<dbReference type="InterPro" id="IPR012132">
    <property type="entry name" value="GMC_OxRdtase"/>
</dbReference>
<dbReference type="Pfam" id="PF05199">
    <property type="entry name" value="GMC_oxred_C"/>
    <property type="match status" value="1"/>
</dbReference>
<sequence>MAQRLLVDTFGGSDGGGGWRRDPVAGGPDRQAHRDDVCAHGLGGNRERFRRALEAARTIGHREELAGWRERELLPGTLNSTAEMDGFIARSVITHHHPCGTCRMGKNPDAVVDANLRLKALDNLFVVDASIMPNLTAGPIHAAVLAIAETFARRH</sequence>
<dbReference type="EMBL" id="CP139858">
    <property type="protein sequence ID" value="WQB97355.1"/>
    <property type="molecule type" value="Genomic_DNA"/>
</dbReference>
<dbReference type="PANTHER" id="PTHR11552:SF147">
    <property type="entry name" value="CHOLINE DEHYDROGENASE, MITOCHONDRIAL"/>
    <property type="match status" value="1"/>
</dbReference>
<comment type="similarity">
    <text evidence="1">Belongs to the GMC oxidoreductase family.</text>
</comment>
<dbReference type="Gene3D" id="3.50.50.60">
    <property type="entry name" value="FAD/NAD(P)-binding domain"/>
    <property type="match status" value="1"/>
</dbReference>
<organism evidence="4 5">
    <name type="scientific">Mesorhizobium huakuii</name>
    <dbReference type="NCBI Taxonomy" id="28104"/>
    <lineage>
        <taxon>Bacteria</taxon>
        <taxon>Pseudomonadati</taxon>
        <taxon>Pseudomonadota</taxon>
        <taxon>Alphaproteobacteria</taxon>
        <taxon>Hyphomicrobiales</taxon>
        <taxon>Phyllobacteriaceae</taxon>
        <taxon>Mesorhizobium</taxon>
    </lineage>
</organism>
<feature type="domain" description="Glucose-methanol-choline oxidoreductase C-terminal" evidence="3">
    <location>
        <begin position="45"/>
        <end position="148"/>
    </location>
</feature>
<dbReference type="Proteomes" id="UP001322481">
    <property type="component" value="Chromosome"/>
</dbReference>
<protein>
    <submittedName>
        <fullName evidence="4">GMC family oxidoreductase</fullName>
    </submittedName>
</protein>
<proteinExistence type="inferred from homology"/>
<reference evidence="4 5" key="1">
    <citation type="submission" date="2023-11" db="EMBL/GenBank/DDBJ databases">
        <authorList>
            <person name="Panchal A.K."/>
            <person name="Meaney J.S."/>
            <person name="Karas B.J."/>
            <person name="diCenzo G.C."/>
        </authorList>
    </citation>
    <scope>NUCLEOTIDE SEQUENCE [LARGE SCALE GENOMIC DNA]</scope>
    <source>
        <strain evidence="4 5">NZP2235</strain>
    </source>
</reference>
<evidence type="ECO:0000256" key="1">
    <source>
        <dbReference type="ARBA" id="ARBA00010790"/>
    </source>
</evidence>
<evidence type="ECO:0000313" key="5">
    <source>
        <dbReference type="Proteomes" id="UP001322481"/>
    </source>
</evidence>
<dbReference type="InterPro" id="IPR036188">
    <property type="entry name" value="FAD/NAD-bd_sf"/>
</dbReference>
<dbReference type="Gene3D" id="3.30.560.10">
    <property type="entry name" value="Glucose Oxidase, domain 3"/>
    <property type="match status" value="1"/>
</dbReference>
<feature type="region of interest" description="Disordered" evidence="2">
    <location>
        <begin position="12"/>
        <end position="35"/>
    </location>
</feature>
<dbReference type="InterPro" id="IPR007867">
    <property type="entry name" value="GMC_OxRtase_C"/>
</dbReference>
<dbReference type="SUPFAM" id="SSF51905">
    <property type="entry name" value="FAD/NAD(P)-binding domain"/>
    <property type="match status" value="1"/>
</dbReference>
<evidence type="ECO:0000256" key="2">
    <source>
        <dbReference type="SAM" id="MobiDB-lite"/>
    </source>
</evidence>
<gene>
    <name evidence="4" type="ORF">U0R22_001478</name>
</gene>
<dbReference type="RefSeq" id="WP_322419238.1">
    <property type="nucleotide sequence ID" value="NZ_CP139858.1"/>
</dbReference>
<keyword evidence="5" id="KW-1185">Reference proteome</keyword>
<dbReference type="PANTHER" id="PTHR11552">
    <property type="entry name" value="GLUCOSE-METHANOL-CHOLINE GMC OXIDOREDUCTASE"/>
    <property type="match status" value="1"/>
</dbReference>
<evidence type="ECO:0000259" key="3">
    <source>
        <dbReference type="Pfam" id="PF05199"/>
    </source>
</evidence>
<dbReference type="SUPFAM" id="SSF54373">
    <property type="entry name" value="FAD-linked reductases, C-terminal domain"/>
    <property type="match status" value="1"/>
</dbReference>
<evidence type="ECO:0000313" key="4">
    <source>
        <dbReference type="EMBL" id="WQB97355.1"/>
    </source>
</evidence>
<accession>A0ABZ0VIU4</accession>